<dbReference type="STRING" id="4572.M7YIV0"/>
<reference evidence="1" key="1">
    <citation type="journal article" date="2013" name="Nature">
        <title>Draft genome of the wheat A-genome progenitor Triticum urartu.</title>
        <authorList>
            <person name="Ling H.Q."/>
            <person name="Zhao S."/>
            <person name="Liu D."/>
            <person name="Wang J."/>
            <person name="Sun H."/>
            <person name="Zhang C."/>
            <person name="Fan H."/>
            <person name="Li D."/>
            <person name="Dong L."/>
            <person name="Tao Y."/>
            <person name="Gao C."/>
            <person name="Wu H."/>
            <person name="Li Y."/>
            <person name="Cui Y."/>
            <person name="Guo X."/>
            <person name="Zheng S."/>
            <person name="Wang B."/>
            <person name="Yu K."/>
            <person name="Liang Q."/>
            <person name="Yang W."/>
            <person name="Lou X."/>
            <person name="Chen J."/>
            <person name="Feng M."/>
            <person name="Jian J."/>
            <person name="Zhang X."/>
            <person name="Luo G."/>
            <person name="Jiang Y."/>
            <person name="Liu J."/>
            <person name="Wang Z."/>
            <person name="Sha Y."/>
            <person name="Zhang B."/>
            <person name="Wu H."/>
            <person name="Tang D."/>
            <person name="Shen Q."/>
            <person name="Xue P."/>
            <person name="Zou S."/>
            <person name="Wang X."/>
            <person name="Liu X."/>
            <person name="Wang F."/>
            <person name="Yang Y."/>
            <person name="An X."/>
            <person name="Dong Z."/>
            <person name="Zhang K."/>
            <person name="Zhang X."/>
            <person name="Luo M.C."/>
            <person name="Dvorak J."/>
            <person name="Tong Y."/>
            <person name="Wang J."/>
            <person name="Yang H."/>
            <person name="Li Z."/>
            <person name="Wang D."/>
            <person name="Zhang A."/>
            <person name="Wang J."/>
        </authorList>
    </citation>
    <scope>NUCLEOTIDE SEQUENCE</scope>
</reference>
<dbReference type="AlphaFoldDB" id="M7YIV0"/>
<gene>
    <name evidence="1" type="ORF">TRIUR3_05839</name>
</gene>
<evidence type="ECO:0000313" key="1">
    <source>
        <dbReference type="EMBL" id="EMS50373.1"/>
    </source>
</evidence>
<dbReference type="EMBL" id="KD231978">
    <property type="protein sequence ID" value="EMS50373.1"/>
    <property type="molecule type" value="Genomic_DNA"/>
</dbReference>
<dbReference type="OMA" id="LECQSTI"/>
<sequence>MHGRRETLTFMPQQDGRNLRRLTHFRDFDRDIGKTKTEKGHLFLAFVPRSQLLTRDARCASTFLLTSVPRNLNTYMMCHPQTEQVAKKIELERFPTLLVENKFESLECQSTIDGQTAATTMSDTVVITVGERGAIQWPATRKGLQTGTPSADGIESVMFTYRFMEDRPGMYHTCDDQHPTTMFTDVQETEAGSSHSEHDAVNVPHGDEEQTRYGFPHTTDREVMAYTPGGRGHAALASSEAQLMAGNSVIYRNDEGPVERLLRWVAGICRARDHNVYACPEAQLMADCSVIHLNDKGPIGWLLR</sequence>
<accession>M7YIV0</accession>
<protein>
    <submittedName>
        <fullName evidence="1">Uncharacterized protein</fullName>
    </submittedName>
</protein>
<proteinExistence type="predicted"/>
<organism evidence="1">
    <name type="scientific">Triticum urartu</name>
    <name type="common">Red wild einkorn</name>
    <name type="synonym">Crithodium urartu</name>
    <dbReference type="NCBI Taxonomy" id="4572"/>
    <lineage>
        <taxon>Eukaryota</taxon>
        <taxon>Viridiplantae</taxon>
        <taxon>Streptophyta</taxon>
        <taxon>Embryophyta</taxon>
        <taxon>Tracheophyta</taxon>
        <taxon>Spermatophyta</taxon>
        <taxon>Magnoliopsida</taxon>
        <taxon>Liliopsida</taxon>
        <taxon>Poales</taxon>
        <taxon>Poaceae</taxon>
        <taxon>BOP clade</taxon>
        <taxon>Pooideae</taxon>
        <taxon>Triticodae</taxon>
        <taxon>Triticeae</taxon>
        <taxon>Triticinae</taxon>
        <taxon>Triticum</taxon>
    </lineage>
</organism>
<name>M7YIV0_TRIUA</name>